<keyword evidence="3" id="KW-1185">Reference proteome</keyword>
<dbReference type="KEGG" id="bhu:bhn_I0478"/>
<evidence type="ECO:0000313" key="2">
    <source>
        <dbReference type="EMBL" id="AOZ95512.1"/>
    </source>
</evidence>
<proteinExistence type="predicted"/>
<keyword evidence="1" id="KW-0472">Membrane</keyword>
<evidence type="ECO:0000313" key="3">
    <source>
        <dbReference type="Proteomes" id="UP000179284"/>
    </source>
</evidence>
<feature type="transmembrane region" description="Helical" evidence="1">
    <location>
        <begin position="57"/>
        <end position="75"/>
    </location>
</feature>
<dbReference type="OrthoDB" id="6631338at2"/>
<feature type="transmembrane region" description="Helical" evidence="1">
    <location>
        <begin position="87"/>
        <end position="107"/>
    </location>
</feature>
<reference evidence="3" key="1">
    <citation type="submission" date="2016-10" db="EMBL/GenBank/DDBJ databases">
        <title>The complete genome sequence of the rumen bacterium Butyrivibrio hungatei MB2003.</title>
        <authorList>
            <person name="Palevich N."/>
            <person name="Kelly W.J."/>
            <person name="Leahy S.C."/>
            <person name="Altermann E."/>
            <person name="Rakonjac J."/>
            <person name="Attwood G.T."/>
        </authorList>
    </citation>
    <scope>NUCLEOTIDE SEQUENCE [LARGE SCALE GENOMIC DNA]</scope>
    <source>
        <strain evidence="3">MB2003</strain>
    </source>
</reference>
<feature type="transmembrane region" description="Helical" evidence="1">
    <location>
        <begin position="119"/>
        <end position="137"/>
    </location>
</feature>
<feature type="transmembrane region" description="Helical" evidence="1">
    <location>
        <begin position="342"/>
        <end position="358"/>
    </location>
</feature>
<feature type="transmembrane region" description="Helical" evidence="1">
    <location>
        <begin position="274"/>
        <end position="300"/>
    </location>
</feature>
<feature type="transmembrane region" description="Helical" evidence="1">
    <location>
        <begin position="234"/>
        <end position="254"/>
    </location>
</feature>
<keyword evidence="1" id="KW-0812">Transmembrane</keyword>
<feature type="transmembrane region" description="Helical" evidence="1">
    <location>
        <begin position="370"/>
        <end position="387"/>
    </location>
</feature>
<feature type="transmembrane region" description="Helical" evidence="1">
    <location>
        <begin position="12"/>
        <end position="31"/>
    </location>
</feature>
<feature type="transmembrane region" description="Helical" evidence="1">
    <location>
        <begin position="149"/>
        <end position="170"/>
    </location>
</feature>
<dbReference type="EMBL" id="CP017831">
    <property type="protein sequence ID" value="AOZ95512.1"/>
    <property type="molecule type" value="Genomic_DNA"/>
</dbReference>
<sequence>MKKWFDVAITNIFVFIGLILFFTKVAPLIIYNCDDWIYLGEIRLPIPLWGSWNPTRVFFETIMPICGRIAGYVVYPITGNFVKSVTIVSAFFLSALITIMCICFYKLMRERFGKTELQALFLELFFIAMFFMIFRTRSESSYMFCAEDLCCVFNYIMPGVLNAIVVLVMAKYQNFSDSFKSFSVAKKCAFIVLLYFALLSNIFHSVITISYCTAKAIRRLITDCISKEKTLGKLIYETRIEMIIVFAWLMVLLFEKSGGRAGDFETGLDIVRTLLQFKAIMFAVSIPFIIIVVESIVYTVISILEKSEIRPLVLELLVGLAITFVFLFLLNSKVGYMSRVDATWGIWFYLILLCSIVFSELQSRMNLRSGVSVGLLLVIFFLCYYPDGKYMISSSRNRNYELCYKTSSYYEQSIIAADKEGKDTMYIKIPEVEVYNGTNLTFYPGFGDAVSKTLYLNGIIDNIIVVVEQADPSLNEEFLGVD</sequence>
<name>A0A1D9NZ47_9FIRM</name>
<dbReference type="Proteomes" id="UP000179284">
    <property type="component" value="Chromosome I"/>
</dbReference>
<feature type="transmembrane region" description="Helical" evidence="1">
    <location>
        <begin position="190"/>
        <end position="213"/>
    </location>
</feature>
<gene>
    <name evidence="2" type="ORF">bhn_I0478</name>
</gene>
<evidence type="ECO:0000256" key="1">
    <source>
        <dbReference type="SAM" id="Phobius"/>
    </source>
</evidence>
<protein>
    <submittedName>
        <fullName evidence="2">Uncharacterized protein</fullName>
    </submittedName>
</protein>
<organism evidence="2 3">
    <name type="scientific">Butyrivibrio hungatei</name>
    <dbReference type="NCBI Taxonomy" id="185008"/>
    <lineage>
        <taxon>Bacteria</taxon>
        <taxon>Bacillati</taxon>
        <taxon>Bacillota</taxon>
        <taxon>Clostridia</taxon>
        <taxon>Lachnospirales</taxon>
        <taxon>Lachnospiraceae</taxon>
        <taxon>Butyrivibrio</taxon>
    </lineage>
</organism>
<dbReference type="RefSeq" id="WP_148661899.1">
    <property type="nucleotide sequence ID" value="NZ_CP017831.1"/>
</dbReference>
<keyword evidence="1" id="KW-1133">Transmembrane helix</keyword>
<accession>A0A1D9NZ47</accession>
<feature type="transmembrane region" description="Helical" evidence="1">
    <location>
        <begin position="312"/>
        <end position="330"/>
    </location>
</feature>
<dbReference type="AlphaFoldDB" id="A0A1D9NZ47"/>